<keyword evidence="1" id="KW-0812">Transmembrane</keyword>
<keyword evidence="1" id="KW-1133">Transmembrane helix</keyword>
<comment type="caution">
    <text evidence="2">The sequence shown here is derived from an EMBL/GenBank/DDBJ whole genome shotgun (WGS) entry which is preliminary data.</text>
</comment>
<dbReference type="Proteomes" id="UP001244552">
    <property type="component" value="Unassembled WGS sequence"/>
</dbReference>
<feature type="transmembrane region" description="Helical" evidence="1">
    <location>
        <begin position="12"/>
        <end position="31"/>
    </location>
</feature>
<feature type="transmembrane region" description="Helical" evidence="1">
    <location>
        <begin position="43"/>
        <end position="65"/>
    </location>
</feature>
<accession>A0ABU0MUZ8</accession>
<dbReference type="RefSeq" id="WP_209991044.1">
    <property type="nucleotide sequence ID" value="NZ_JAGINO010000040.1"/>
</dbReference>
<gene>
    <name evidence="2" type="ORF">QO018_006209</name>
</gene>
<name>A0ABU0MUZ8_9PROT</name>
<organism evidence="2 3">
    <name type="scientific">Azospirillum picis</name>
    <dbReference type="NCBI Taxonomy" id="488438"/>
    <lineage>
        <taxon>Bacteria</taxon>
        <taxon>Pseudomonadati</taxon>
        <taxon>Pseudomonadota</taxon>
        <taxon>Alphaproteobacteria</taxon>
        <taxon>Rhodospirillales</taxon>
        <taxon>Azospirillaceae</taxon>
        <taxon>Azospirillum</taxon>
    </lineage>
</organism>
<keyword evidence="1" id="KW-0472">Membrane</keyword>
<evidence type="ECO:0000256" key="1">
    <source>
        <dbReference type="SAM" id="Phobius"/>
    </source>
</evidence>
<evidence type="ECO:0008006" key="4">
    <source>
        <dbReference type="Google" id="ProtNLM"/>
    </source>
</evidence>
<keyword evidence="3" id="KW-1185">Reference proteome</keyword>
<evidence type="ECO:0000313" key="2">
    <source>
        <dbReference type="EMBL" id="MDQ0537307.1"/>
    </source>
</evidence>
<dbReference type="EMBL" id="JAUSVU010000043">
    <property type="protein sequence ID" value="MDQ0537307.1"/>
    <property type="molecule type" value="Genomic_DNA"/>
</dbReference>
<protein>
    <recommendedName>
        <fullName evidence="4">Holin</fullName>
    </recommendedName>
</protein>
<reference evidence="2 3" key="1">
    <citation type="submission" date="2023-07" db="EMBL/GenBank/DDBJ databases">
        <title>Genomic Encyclopedia of Type Strains, Phase IV (KMG-IV): sequencing the most valuable type-strain genomes for metagenomic binning, comparative biology and taxonomic classification.</title>
        <authorList>
            <person name="Goeker M."/>
        </authorList>
    </citation>
    <scope>NUCLEOTIDE SEQUENCE [LARGE SCALE GENOMIC DNA]</scope>
    <source>
        <strain evidence="2 3">DSM 19922</strain>
    </source>
</reference>
<sequence length="106" mass="10789">MPDPAAHDIAQMARSLAPTAVGVAAGMVARWSREARNSGWRGLVRMVVLDLPTMGALTIAAGAVAQQMNADTLTATGIGTCAGYAGSEILKTLLAWRAGKLPGGQG</sequence>
<proteinExistence type="predicted"/>
<evidence type="ECO:0000313" key="3">
    <source>
        <dbReference type="Proteomes" id="UP001244552"/>
    </source>
</evidence>